<reference evidence="1 2" key="1">
    <citation type="submission" date="2019-11" db="EMBL/GenBank/DDBJ databases">
        <authorList>
            <person name="Dong K."/>
        </authorList>
    </citation>
    <scope>NUCLEOTIDE SEQUENCE [LARGE SCALE GENOMIC DNA]</scope>
    <source>
        <strain evidence="1 2">NBRC 112902</strain>
    </source>
</reference>
<comment type="caution">
    <text evidence="1">The sequence shown here is derived from an EMBL/GenBank/DDBJ whole genome shotgun (WGS) entry which is preliminary data.</text>
</comment>
<dbReference type="AlphaFoldDB" id="A0A844HNK9"/>
<evidence type="ECO:0000313" key="1">
    <source>
        <dbReference type="EMBL" id="MTH61446.1"/>
    </source>
</evidence>
<dbReference type="Proteomes" id="UP000449846">
    <property type="component" value="Unassembled WGS sequence"/>
</dbReference>
<accession>A0A844HNK9</accession>
<gene>
    <name evidence="1" type="ORF">GL300_19720</name>
</gene>
<dbReference type="EMBL" id="WMIG01000016">
    <property type="protein sequence ID" value="MTH61446.1"/>
    <property type="molecule type" value="Genomic_DNA"/>
</dbReference>
<organism evidence="1 2">
    <name type="scientific">Paracoccus litorisediminis</name>
    <dbReference type="NCBI Taxonomy" id="2006130"/>
    <lineage>
        <taxon>Bacteria</taxon>
        <taxon>Pseudomonadati</taxon>
        <taxon>Pseudomonadota</taxon>
        <taxon>Alphaproteobacteria</taxon>
        <taxon>Rhodobacterales</taxon>
        <taxon>Paracoccaceae</taxon>
        <taxon>Paracoccus</taxon>
    </lineage>
</organism>
<name>A0A844HNK9_9RHOB</name>
<protein>
    <submittedName>
        <fullName evidence="1">Uncharacterized protein</fullName>
    </submittedName>
</protein>
<dbReference type="RefSeq" id="WP_155041404.1">
    <property type="nucleotide sequence ID" value="NZ_WMIG01000016.1"/>
</dbReference>
<sequence length="54" mass="5504">MGFSPAQVGQMTPWEFMACLEGFGRANGWKPGGGGGAADAITDEQLAALGIEGF</sequence>
<proteinExistence type="predicted"/>
<keyword evidence="2" id="KW-1185">Reference proteome</keyword>
<evidence type="ECO:0000313" key="2">
    <source>
        <dbReference type="Proteomes" id="UP000449846"/>
    </source>
</evidence>